<sequence>GSVLGPTLSLKRDINIFYAGSILKQHSCFKYLDFFTNLRLWLHCMGSLQQDECRFSGKAEKQCSANKFKNHLVCTQSMRERIVSLLTSPPTVVYEIMITAVPCRQIHGYFALRSKPYRKALRNSRELHLPGDKQLGASQLSSMLLQRNVTTFPKKFVLAKH</sequence>
<feature type="non-terminal residue" evidence="1">
    <location>
        <position position="1"/>
    </location>
</feature>
<comment type="caution">
    <text evidence="1">The sequence shown here is derived from an EMBL/GenBank/DDBJ whole genome shotgun (WGS) entry which is preliminary data.</text>
</comment>
<reference evidence="1" key="1">
    <citation type="journal article" date="2023" name="G3 (Bethesda)">
        <title>Whole genome assembly and annotation of the endangered Caribbean coral Acropora cervicornis.</title>
        <authorList>
            <person name="Selwyn J.D."/>
            <person name="Vollmer S.V."/>
        </authorList>
    </citation>
    <scope>NUCLEOTIDE SEQUENCE</scope>
    <source>
        <strain evidence="1">K2</strain>
    </source>
</reference>
<evidence type="ECO:0000313" key="2">
    <source>
        <dbReference type="Proteomes" id="UP001249851"/>
    </source>
</evidence>
<keyword evidence="2" id="KW-1185">Reference proteome</keyword>
<evidence type="ECO:0000313" key="1">
    <source>
        <dbReference type="EMBL" id="KAK2547407.1"/>
    </source>
</evidence>
<protein>
    <submittedName>
        <fullName evidence="1">Uncharacterized protein</fullName>
    </submittedName>
</protein>
<dbReference type="AlphaFoldDB" id="A0AAD9PR09"/>
<reference evidence="1" key="2">
    <citation type="journal article" date="2023" name="Science">
        <title>Genomic signatures of disease resistance in endangered staghorn corals.</title>
        <authorList>
            <person name="Vollmer S.V."/>
            <person name="Selwyn J.D."/>
            <person name="Despard B.A."/>
            <person name="Roesel C.L."/>
        </authorList>
    </citation>
    <scope>NUCLEOTIDE SEQUENCE</scope>
    <source>
        <strain evidence="1">K2</strain>
    </source>
</reference>
<dbReference type="Proteomes" id="UP001249851">
    <property type="component" value="Unassembled WGS sequence"/>
</dbReference>
<name>A0AAD9PR09_ACRCE</name>
<accession>A0AAD9PR09</accession>
<organism evidence="1 2">
    <name type="scientific">Acropora cervicornis</name>
    <name type="common">Staghorn coral</name>
    <dbReference type="NCBI Taxonomy" id="6130"/>
    <lineage>
        <taxon>Eukaryota</taxon>
        <taxon>Metazoa</taxon>
        <taxon>Cnidaria</taxon>
        <taxon>Anthozoa</taxon>
        <taxon>Hexacorallia</taxon>
        <taxon>Scleractinia</taxon>
        <taxon>Astrocoeniina</taxon>
        <taxon>Acroporidae</taxon>
        <taxon>Acropora</taxon>
    </lineage>
</organism>
<dbReference type="EMBL" id="JARQWQ010000186">
    <property type="protein sequence ID" value="KAK2547407.1"/>
    <property type="molecule type" value="Genomic_DNA"/>
</dbReference>
<proteinExistence type="predicted"/>
<gene>
    <name evidence="1" type="ORF">P5673_032603</name>
</gene>